<evidence type="ECO:0000313" key="2">
    <source>
        <dbReference type="Proteomes" id="UP000187609"/>
    </source>
</evidence>
<dbReference type="InterPro" id="IPR007493">
    <property type="entry name" value="DUF538"/>
</dbReference>
<dbReference type="AlphaFoldDB" id="A0A314L0F4"/>
<dbReference type="SUPFAM" id="SSF141562">
    <property type="entry name" value="At5g01610-like"/>
    <property type="match status" value="1"/>
</dbReference>
<gene>
    <name evidence="1" type="ORF">A4A49_11716</name>
</gene>
<dbReference type="Pfam" id="PF04398">
    <property type="entry name" value="DUF538"/>
    <property type="match status" value="1"/>
</dbReference>
<dbReference type="InterPro" id="IPR036758">
    <property type="entry name" value="At5g01610-like"/>
</dbReference>
<comment type="caution">
    <text evidence="1">The sequence shown here is derived from an EMBL/GenBank/DDBJ whole genome shotgun (WGS) entry which is preliminary data.</text>
</comment>
<dbReference type="EMBL" id="MJEQ01000662">
    <property type="protein sequence ID" value="OIT34737.1"/>
    <property type="molecule type" value="Genomic_DNA"/>
</dbReference>
<dbReference type="Gramene" id="OIT34737">
    <property type="protein sequence ID" value="OIT34737"/>
    <property type="gene ID" value="A4A49_11716"/>
</dbReference>
<reference evidence="1" key="1">
    <citation type="submission" date="2016-11" db="EMBL/GenBank/DDBJ databases">
        <title>The genome of Nicotiana attenuata.</title>
        <authorList>
            <person name="Xu S."/>
            <person name="Brockmoeller T."/>
            <person name="Gaquerel E."/>
            <person name="Navarro A."/>
            <person name="Kuhl H."/>
            <person name="Gase K."/>
            <person name="Ling Z."/>
            <person name="Zhou W."/>
            <person name="Kreitzer C."/>
            <person name="Stanke M."/>
            <person name="Tang H."/>
            <person name="Lyons E."/>
            <person name="Pandey P."/>
            <person name="Pandey S.P."/>
            <person name="Timmermann B."/>
            <person name="Baldwin I.T."/>
        </authorList>
    </citation>
    <scope>NUCLEOTIDE SEQUENCE [LARGE SCALE GENOMIC DNA]</scope>
    <source>
        <strain evidence="1">UT</strain>
    </source>
</reference>
<dbReference type="PANTHER" id="PTHR31676">
    <property type="entry name" value="T31J12.3 PROTEIN-RELATED"/>
    <property type="match status" value="1"/>
</dbReference>
<evidence type="ECO:0008006" key="3">
    <source>
        <dbReference type="Google" id="ProtNLM"/>
    </source>
</evidence>
<dbReference type="Proteomes" id="UP000187609">
    <property type="component" value="Unassembled WGS sequence"/>
</dbReference>
<sequence>MSSALLEVIKNHRENAEIYTDQLLCVKKSFELLEEINMPRGLLPLEDIVEVGRNHETGFVWLKQKKVTDHCFKKIKKTVTYAAEVTAFVEDRRLKNITGVKTKELSFWVNISDICIKDPESKKIIFGIPSGIRRTFPASAFEEEEEKKEEEKTKDKK</sequence>
<dbReference type="STRING" id="49451.A0A314L0F4"/>
<protein>
    <recommendedName>
        <fullName evidence="3">DUF538 domain-containing protein</fullName>
    </recommendedName>
</protein>
<organism evidence="1 2">
    <name type="scientific">Nicotiana attenuata</name>
    <name type="common">Coyote tobacco</name>
    <dbReference type="NCBI Taxonomy" id="49451"/>
    <lineage>
        <taxon>Eukaryota</taxon>
        <taxon>Viridiplantae</taxon>
        <taxon>Streptophyta</taxon>
        <taxon>Embryophyta</taxon>
        <taxon>Tracheophyta</taxon>
        <taxon>Spermatophyta</taxon>
        <taxon>Magnoliopsida</taxon>
        <taxon>eudicotyledons</taxon>
        <taxon>Gunneridae</taxon>
        <taxon>Pentapetalae</taxon>
        <taxon>asterids</taxon>
        <taxon>lamiids</taxon>
        <taxon>Solanales</taxon>
        <taxon>Solanaceae</taxon>
        <taxon>Nicotianoideae</taxon>
        <taxon>Nicotianeae</taxon>
        <taxon>Nicotiana</taxon>
    </lineage>
</organism>
<name>A0A314L0F4_NICAT</name>
<dbReference type="Gene3D" id="2.30.240.10">
    <property type="entry name" value="At5g01610-like"/>
    <property type="match status" value="1"/>
</dbReference>
<accession>A0A314L0F4</accession>
<evidence type="ECO:0000313" key="1">
    <source>
        <dbReference type="EMBL" id="OIT34737.1"/>
    </source>
</evidence>
<proteinExistence type="predicted"/>
<dbReference type="OrthoDB" id="1885001at2759"/>
<keyword evidence="2" id="KW-1185">Reference proteome</keyword>
<dbReference type="KEGG" id="nau:109244292"/>
<dbReference type="PANTHER" id="PTHR31676:SF7">
    <property type="entry name" value="DUF538 DOMAIN-CONTAINING PROTEIN"/>
    <property type="match status" value="1"/>
</dbReference>